<dbReference type="RefSeq" id="WP_217696304.1">
    <property type="nucleotide sequence ID" value="NZ_FTMG01000024.1"/>
</dbReference>
<dbReference type="GO" id="GO:0009044">
    <property type="term" value="F:xylan 1,4-beta-xylosidase activity"/>
    <property type="evidence" value="ECO:0007669"/>
    <property type="project" value="UniProtKB-EC"/>
</dbReference>
<gene>
    <name evidence="5" type="ORF">HDF23_005699</name>
</gene>
<dbReference type="Gene3D" id="3.20.20.80">
    <property type="entry name" value="Glycosidases"/>
    <property type="match status" value="1"/>
</dbReference>
<dbReference type="EC" id="3.2.1.37" evidence="5"/>
<organism evidence="5 6">
    <name type="scientific">Mucilaginibacter lappiensis</name>
    <dbReference type="NCBI Taxonomy" id="354630"/>
    <lineage>
        <taxon>Bacteria</taxon>
        <taxon>Pseudomonadati</taxon>
        <taxon>Bacteroidota</taxon>
        <taxon>Sphingobacteriia</taxon>
        <taxon>Sphingobacteriales</taxon>
        <taxon>Sphingobacteriaceae</taxon>
        <taxon>Mucilaginibacter</taxon>
    </lineage>
</organism>
<dbReference type="InterPro" id="IPR051923">
    <property type="entry name" value="Glycosyl_Hydrolase_39"/>
</dbReference>
<dbReference type="EMBL" id="JACHCB010000024">
    <property type="protein sequence ID" value="MBB6112916.1"/>
    <property type="molecule type" value="Genomic_DNA"/>
</dbReference>
<dbReference type="PANTHER" id="PTHR12631">
    <property type="entry name" value="ALPHA-L-IDURONIDASE"/>
    <property type="match status" value="1"/>
</dbReference>
<dbReference type="Gene3D" id="2.60.40.1500">
    <property type="entry name" value="Glycosyl hydrolase domain, family 39"/>
    <property type="match status" value="1"/>
</dbReference>
<keyword evidence="6" id="KW-1185">Reference proteome</keyword>
<keyword evidence="3 5" id="KW-0326">Glycosidase</keyword>
<evidence type="ECO:0000256" key="2">
    <source>
        <dbReference type="ARBA" id="ARBA00022801"/>
    </source>
</evidence>
<reference evidence="5 6" key="1">
    <citation type="submission" date="2020-08" db="EMBL/GenBank/DDBJ databases">
        <title>Genomic Encyclopedia of Type Strains, Phase IV (KMG-V): Genome sequencing to study the core and pangenomes of soil and plant-associated prokaryotes.</title>
        <authorList>
            <person name="Whitman W."/>
        </authorList>
    </citation>
    <scope>NUCLEOTIDE SEQUENCE [LARGE SCALE GENOMIC DNA]</scope>
    <source>
        <strain evidence="5 6">ANJLi2</strain>
    </source>
</reference>
<dbReference type="Proteomes" id="UP000541583">
    <property type="component" value="Unassembled WGS sequence"/>
</dbReference>
<evidence type="ECO:0000313" key="6">
    <source>
        <dbReference type="Proteomes" id="UP000541583"/>
    </source>
</evidence>
<name>A0ABR6PT03_9SPHI</name>
<dbReference type="InterPro" id="IPR049166">
    <property type="entry name" value="GH39_cat"/>
</dbReference>
<sequence length="533" mass="60152">MRISFFLPLLSCIIILWTVSFTSYGQEKIPPVSVKVNLLQSQAPLPPVWEFFGYDEANYTYMKDGRKLLSELAALSPVRVNIRAHNMLTSGNGIPGLKWSSTNAYTEDKNGKPVYNWKIVDSIFDTYIQRGMKPLVEVGFMPEALSTTPGSVTEQAATDKSNKHYSGWAYPPKDYKKWAALVYQWVKHSIQRYGKAEVEGWYWEVWNEPDLSFYWKGTPEEYNKLYDYTADAVKRALPTAKVGGPETTSPDGKSGGEYIRQFLTHVVSGINNATGKRGVPLDFISFHAKGSPKLVDGVVWMNMGNQLRSIDKGFEIVSSIPALKNLPIIIGESDPEGCAACSEDLHPENAYRNGTMYAVYTAASMSRTYDLAKKRGVNLAGVVTWGFEFEDQPYFKGFRDLATNGIDKPVLNVFRMLGMMRGNRIATESTSMQNYMTIRDSSVRGQEPDVNTLATKSAHSAAVLVWNYHDKNDINFRPTPVSVTIKGLPQQRVLLTRYIIDQGNSNSFAAWKKWVLQRLPRQRNIKYWKLLVS</sequence>
<accession>A0ABR6PT03</accession>
<evidence type="ECO:0000256" key="1">
    <source>
        <dbReference type="ARBA" id="ARBA00008875"/>
    </source>
</evidence>
<comment type="similarity">
    <text evidence="1">Belongs to the glycosyl hydrolase 39 family.</text>
</comment>
<dbReference type="InterPro" id="IPR000514">
    <property type="entry name" value="Glyco_hydro_39"/>
</dbReference>
<comment type="caution">
    <text evidence="5">The sequence shown here is derived from an EMBL/GenBank/DDBJ whole genome shotgun (WGS) entry which is preliminary data.</text>
</comment>
<dbReference type="InterPro" id="IPR017853">
    <property type="entry name" value="GH"/>
</dbReference>
<proteinExistence type="inferred from homology"/>
<feature type="domain" description="Glycosyl hydrolases family 39 N-terminal catalytic" evidence="4">
    <location>
        <begin position="102"/>
        <end position="522"/>
    </location>
</feature>
<dbReference type="SUPFAM" id="SSF51445">
    <property type="entry name" value="(Trans)glycosidases"/>
    <property type="match status" value="1"/>
</dbReference>
<dbReference type="PRINTS" id="PR00745">
    <property type="entry name" value="GLHYDRLASE39"/>
</dbReference>
<dbReference type="Pfam" id="PF01229">
    <property type="entry name" value="Glyco_hydro_39"/>
    <property type="match status" value="1"/>
</dbReference>
<dbReference type="SUPFAM" id="SSF51011">
    <property type="entry name" value="Glycosyl hydrolase domain"/>
    <property type="match status" value="1"/>
</dbReference>
<dbReference type="PANTHER" id="PTHR12631:SF8">
    <property type="entry name" value="ALPHA-L-IDURONIDASE"/>
    <property type="match status" value="1"/>
</dbReference>
<evidence type="ECO:0000256" key="3">
    <source>
        <dbReference type="ARBA" id="ARBA00023295"/>
    </source>
</evidence>
<evidence type="ECO:0000313" key="5">
    <source>
        <dbReference type="EMBL" id="MBB6112916.1"/>
    </source>
</evidence>
<keyword evidence="2 5" id="KW-0378">Hydrolase</keyword>
<evidence type="ECO:0000259" key="4">
    <source>
        <dbReference type="Pfam" id="PF01229"/>
    </source>
</evidence>
<protein>
    <submittedName>
        <fullName evidence="5">Xylan 1,4-beta-xylosidase</fullName>
        <ecNumber evidence="5">3.2.1.37</ecNumber>
    </submittedName>
</protein>